<keyword evidence="9" id="KW-1185">Reference proteome</keyword>
<dbReference type="EMBL" id="JBHFEH010000099">
    <property type="protein sequence ID" value="KAL2047481.1"/>
    <property type="molecule type" value="Genomic_DNA"/>
</dbReference>
<dbReference type="Pfam" id="PF20684">
    <property type="entry name" value="Fung_rhodopsin"/>
    <property type="match status" value="1"/>
</dbReference>
<keyword evidence="4 6" id="KW-0472">Membrane</keyword>
<feature type="transmembrane region" description="Helical" evidence="6">
    <location>
        <begin position="6"/>
        <end position="27"/>
    </location>
</feature>
<feature type="transmembrane region" description="Helical" evidence="6">
    <location>
        <begin position="123"/>
        <end position="145"/>
    </location>
</feature>
<comment type="caution">
    <text evidence="8">The sequence shown here is derived from an EMBL/GenBank/DDBJ whole genome shotgun (WGS) entry which is preliminary data.</text>
</comment>
<gene>
    <name evidence="8" type="ORF">ABVK25_011465</name>
</gene>
<feature type="transmembrane region" description="Helical" evidence="6">
    <location>
        <begin position="174"/>
        <end position="194"/>
    </location>
</feature>
<protein>
    <recommendedName>
        <fullName evidence="7">Rhodopsin domain-containing protein</fullName>
    </recommendedName>
</protein>
<feature type="transmembrane region" description="Helical" evidence="6">
    <location>
        <begin position="89"/>
        <end position="111"/>
    </location>
</feature>
<evidence type="ECO:0000256" key="6">
    <source>
        <dbReference type="SAM" id="Phobius"/>
    </source>
</evidence>
<organism evidence="8 9">
    <name type="scientific">Lepraria finkii</name>
    <dbReference type="NCBI Taxonomy" id="1340010"/>
    <lineage>
        <taxon>Eukaryota</taxon>
        <taxon>Fungi</taxon>
        <taxon>Dikarya</taxon>
        <taxon>Ascomycota</taxon>
        <taxon>Pezizomycotina</taxon>
        <taxon>Lecanoromycetes</taxon>
        <taxon>OSLEUM clade</taxon>
        <taxon>Lecanoromycetidae</taxon>
        <taxon>Lecanorales</taxon>
        <taxon>Lecanorineae</taxon>
        <taxon>Stereocaulaceae</taxon>
        <taxon>Lepraria</taxon>
    </lineage>
</organism>
<comment type="subcellular location">
    <subcellularLocation>
        <location evidence="1">Membrane</location>
        <topology evidence="1">Multi-pass membrane protein</topology>
    </subcellularLocation>
</comment>
<feature type="transmembrane region" description="Helical" evidence="6">
    <location>
        <begin position="39"/>
        <end position="61"/>
    </location>
</feature>
<evidence type="ECO:0000313" key="8">
    <source>
        <dbReference type="EMBL" id="KAL2047481.1"/>
    </source>
</evidence>
<keyword evidence="3 6" id="KW-1133">Transmembrane helix</keyword>
<dbReference type="PANTHER" id="PTHR33048:SF47">
    <property type="entry name" value="INTEGRAL MEMBRANE PROTEIN-RELATED"/>
    <property type="match status" value="1"/>
</dbReference>
<evidence type="ECO:0000259" key="7">
    <source>
        <dbReference type="Pfam" id="PF20684"/>
    </source>
</evidence>
<feature type="domain" description="Rhodopsin" evidence="7">
    <location>
        <begin position="24"/>
        <end position="214"/>
    </location>
</feature>
<evidence type="ECO:0000256" key="3">
    <source>
        <dbReference type="ARBA" id="ARBA00022989"/>
    </source>
</evidence>
<evidence type="ECO:0000256" key="2">
    <source>
        <dbReference type="ARBA" id="ARBA00022692"/>
    </source>
</evidence>
<evidence type="ECO:0000256" key="1">
    <source>
        <dbReference type="ARBA" id="ARBA00004141"/>
    </source>
</evidence>
<dbReference type="InterPro" id="IPR052337">
    <property type="entry name" value="SAT4-like"/>
</dbReference>
<evidence type="ECO:0000256" key="5">
    <source>
        <dbReference type="ARBA" id="ARBA00038359"/>
    </source>
</evidence>
<name>A0ABR4ARK9_9LECA</name>
<dbReference type="InterPro" id="IPR049326">
    <property type="entry name" value="Rhodopsin_dom_fungi"/>
</dbReference>
<evidence type="ECO:0000256" key="4">
    <source>
        <dbReference type="ARBA" id="ARBA00023136"/>
    </source>
</evidence>
<proteinExistence type="inferred from homology"/>
<keyword evidence="2 6" id="KW-0812">Transmembrane</keyword>
<sequence>MIVTTDLVLCIVFPVLAILAVTGRCWARHLKHLPLKADDWTILIALAFCIGSGILGLIGSVDGDLGVSQPLGPNGFALPSPKLLVFKKVIYSSTIILVSSLTFTKLSILLFYLRIFPQRSFHILVWILFGINAFWGFAYALVYIFQCIPVEQVWTTLVGEPGRRCWGPAANQTFAISSIILDVMILITPIPSIWKLQMPIRQKFIVTGIFLLGTV</sequence>
<dbReference type="Proteomes" id="UP001590951">
    <property type="component" value="Unassembled WGS sequence"/>
</dbReference>
<accession>A0ABR4ARK9</accession>
<comment type="similarity">
    <text evidence="5">Belongs to the SAT4 family.</text>
</comment>
<dbReference type="PANTHER" id="PTHR33048">
    <property type="entry name" value="PTH11-LIKE INTEGRAL MEMBRANE PROTEIN (AFU_ORTHOLOGUE AFUA_5G11245)"/>
    <property type="match status" value="1"/>
</dbReference>
<reference evidence="8 9" key="1">
    <citation type="submission" date="2024-09" db="EMBL/GenBank/DDBJ databases">
        <title>Rethinking Asexuality: The Enigmatic Case of Functional Sexual Genes in Lepraria (Stereocaulaceae).</title>
        <authorList>
            <person name="Doellman M."/>
            <person name="Sun Y."/>
            <person name="Barcenas-Pena A."/>
            <person name="Lumbsch H.T."/>
            <person name="Grewe F."/>
        </authorList>
    </citation>
    <scope>NUCLEOTIDE SEQUENCE [LARGE SCALE GENOMIC DNA]</scope>
    <source>
        <strain evidence="8 9">Grewe 0041</strain>
    </source>
</reference>
<evidence type="ECO:0000313" key="9">
    <source>
        <dbReference type="Proteomes" id="UP001590951"/>
    </source>
</evidence>